<dbReference type="InterPro" id="IPR052728">
    <property type="entry name" value="O2_lipid_transport_reg"/>
</dbReference>
<protein>
    <submittedName>
        <fullName evidence="3">Nose resistant to fluoxetine protein 6-like</fullName>
    </submittedName>
</protein>
<proteinExistence type="predicted"/>
<dbReference type="PANTHER" id="PTHR11161:SF0">
    <property type="entry name" value="O-ACYLTRANSFERASE LIKE PROTEIN"/>
    <property type="match status" value="1"/>
</dbReference>
<dbReference type="Proteomes" id="UP001652626">
    <property type="component" value="Chromosome 18"/>
</dbReference>
<evidence type="ECO:0000256" key="1">
    <source>
        <dbReference type="SAM" id="Phobius"/>
    </source>
</evidence>
<feature type="transmembrane region" description="Helical" evidence="1">
    <location>
        <begin position="235"/>
        <end position="254"/>
    </location>
</feature>
<evidence type="ECO:0000313" key="2">
    <source>
        <dbReference type="Proteomes" id="UP001652626"/>
    </source>
</evidence>
<feature type="transmembrane region" description="Helical" evidence="1">
    <location>
        <begin position="379"/>
        <end position="402"/>
    </location>
</feature>
<keyword evidence="1" id="KW-0812">Transmembrane</keyword>
<accession>A0ABM4ARE4</accession>
<feature type="transmembrane region" description="Helical" evidence="1">
    <location>
        <begin position="171"/>
        <end position="190"/>
    </location>
</feature>
<dbReference type="PANTHER" id="PTHR11161">
    <property type="entry name" value="O-ACYLTRANSFERASE"/>
    <property type="match status" value="1"/>
</dbReference>
<keyword evidence="1" id="KW-0472">Membrane</keyword>
<name>A0ABM4ARE4_VANTA</name>
<sequence length="429" mass="50024">MGQPSERHGSMLTFSDTIYFYIAATEYERMPPIYKLDDYDSCLQKPSDVFCLLHFTLVSDEPSELLQIIEEYSEFKQSHFNHTKLRYGVCVTKNCQRYIYNKTSVSDETLEGCLNQSFWEEYQLRTKIEHYSCSSMLACFLLSFSIKRNWKMLTSTKRPLDPRLQRLKSLNGLRLTPAYAFIILLTATWFKFLGPAPLWEVTGKIMISDCRRRWWLNLIYMNNYVYDSQCLLHSWYLAVDMQMLCLGLVLCVLLKTYRLKRKILTSLFLIGITMAAVHTYIRDLYPIMIIWPSEGSLYFKTDPTFNEIYKMGHANFASYIIGISLGYFVYKWQSKEINIKKYSNYRYIHWIVGPLIIASIMSGAVFYRQAEKEPLYLRVIYASLAKPTMAILSAILIAGMIFKLEKAPTDDGRVADLWLASAVDSNVQD</sequence>
<dbReference type="GeneID" id="113398310"/>
<feature type="transmembrane region" description="Helical" evidence="1">
    <location>
        <begin position="311"/>
        <end position="330"/>
    </location>
</feature>
<dbReference type="RefSeq" id="XP_064073871.1">
    <property type="nucleotide sequence ID" value="XM_064217801.1"/>
</dbReference>
<keyword evidence="1" id="KW-1133">Transmembrane helix</keyword>
<reference evidence="3" key="1">
    <citation type="submission" date="2025-08" db="UniProtKB">
        <authorList>
            <consortium name="RefSeq"/>
        </authorList>
    </citation>
    <scope>IDENTIFICATION</scope>
    <source>
        <tissue evidence="3">Whole body</tissue>
    </source>
</reference>
<feature type="transmembrane region" description="Helical" evidence="1">
    <location>
        <begin position="266"/>
        <end position="291"/>
    </location>
</feature>
<feature type="transmembrane region" description="Helical" evidence="1">
    <location>
        <begin position="350"/>
        <end position="367"/>
    </location>
</feature>
<gene>
    <name evidence="3" type="primary">LOC113398310</name>
</gene>
<organism evidence="2 3">
    <name type="scientific">Vanessa tameamea</name>
    <name type="common">Kamehameha butterfly</name>
    <dbReference type="NCBI Taxonomy" id="334116"/>
    <lineage>
        <taxon>Eukaryota</taxon>
        <taxon>Metazoa</taxon>
        <taxon>Ecdysozoa</taxon>
        <taxon>Arthropoda</taxon>
        <taxon>Hexapoda</taxon>
        <taxon>Insecta</taxon>
        <taxon>Pterygota</taxon>
        <taxon>Neoptera</taxon>
        <taxon>Endopterygota</taxon>
        <taxon>Lepidoptera</taxon>
        <taxon>Glossata</taxon>
        <taxon>Ditrysia</taxon>
        <taxon>Papilionoidea</taxon>
        <taxon>Nymphalidae</taxon>
        <taxon>Nymphalinae</taxon>
        <taxon>Vanessa</taxon>
    </lineage>
</organism>
<evidence type="ECO:0000313" key="3">
    <source>
        <dbReference type="RefSeq" id="XP_064073871.1"/>
    </source>
</evidence>
<keyword evidence="2" id="KW-1185">Reference proteome</keyword>